<feature type="region of interest" description="Disordered" evidence="1">
    <location>
        <begin position="48"/>
        <end position="91"/>
    </location>
</feature>
<dbReference type="EMBL" id="JALJOS010000002">
    <property type="protein sequence ID" value="KAK9843045.1"/>
    <property type="molecule type" value="Genomic_DNA"/>
</dbReference>
<gene>
    <name evidence="2" type="ORF">WJX74_006165</name>
</gene>
<feature type="compositionally biased region" description="Basic and acidic residues" evidence="1">
    <location>
        <begin position="1086"/>
        <end position="1107"/>
    </location>
</feature>
<feature type="region of interest" description="Disordered" evidence="1">
    <location>
        <begin position="685"/>
        <end position="762"/>
    </location>
</feature>
<sequence>MLRLQSCTKGLGLSRLVLQTFAFDELNVGPWTGMGQKDEARRPLLSGHQARAPTTPDSLPPPVDNLQPPDNPTTSLLHEAATPSAPMPSSLPQGYSEHVACYVPPAQEGQPQTIQIHRLGAKPESMACPRARYAAATLGTLTKRSADVVMEENVPIGSDRPAAPPLILKLAHIQALSTASPPSHGSTSLRIPYHQDGLGCLVSFSACQQPSDLLKRPTAIAAEALQGHLTSGAAQNAVRTAVEAYMQHHASHSSFPQLHPDPIGLSEGLAVLQVDARTSGMLLAMDSAQQEDFILPEGFTPSHDHPPATSLACGHPVPGGPHSPEASRHHATCISPSGRTPVGSTGTSTGLADLAEAASAYGHTSPSPMRRLSHAVERLEREDLRAAAAAGIGADPGAHGRDALARLLGLARAAPEPIFSHRGPSGRPSEAGAGLSFILIWAEAGEGELQMSPSLLLAYLLLASRRPNALFLRMATGFGFAQIGDYVSSLFFLFRRRGHRLKCWECGVKKKAPCGNTARPDLPWCCHRRLGEWMPQLSLRPSADGRSVCFREEDAFFLTLLPPKVAIEADEPITAQLSFRPPVAAVVSLSELLKERPEHVVSTLQKALSRLAPNCRLFWGSDPWIMHRVNQIVEGHGGAASDLHRWLERTAYHKVPRAHQEEAVEQLERPFDLLVDEVMPLVRGAPNLGGATRNDLAARQAATRARGAPPRRQLLGSSLSQEMEGQAVPSASDTSRQRPAASGDPSGGSPPEQMWQQTEPYGHMPGCFGHFRVPAGRLRADDIGRHAFRPFSEASQPKGPLRLNLPARESASQMHQDRGNDYLDTPQAPSLQQAEEMLARNPGAMMAAMAQVAAKMQKPNDRPSVTVVAHATTAHAVVVPDQPMSAHSMISQAMESRPTTAAAVSVQDSEALHAPAPSLTQSALQTRQARPQDTGQHSPTCSTLTEADEAADKGFDTGDHIDSPKKQQQSRADKAGSPRGQSRPIDIPCSHSATGTRLAEKPADTPSSSPERSRRSLQPMHSPTHSQPIRPIPSRSPAAAVPSAAARSLWTSALQHPLSSHPAGSPTLQANPLQQVGAQQQAHPEQVPKGRKLQESGHPQEDRRPLERLSSGASHLQQVGMEQQLQGPDTPDAAMGGAPTAGVFWAQLEAMCRSGLQAAAHHPQNVEEDREGMAMLQQASRLMKQVLLKGSPRSVSDADTAMFVDSGDDDSSQPRSHPSGCPQDVPTPTVSDEPSEIVHPSQSGHEQVVARPIVQMVPSEMQISKGSRPLVVMSPIQGRRPLGASSRAPRRSRLGYSTQMDTNMHHHRPLTQTTADHSESMHLPRPHSATAHWVDANQSAQAALETTHPPLMEPQEETGYFPRSSGVSTHWQQQPAGFSGGSTHSTHLHHASQPAGIESGTEMYGLPSQVDPLQLLTAASELPHAFAAAKMASDMLHRGHRRIPSDSLSSQHLLQIADPRDGCSPTSGYPLDANPLNSPRHHPQQPYEPHCGSRLSHRQGSGPLHPREQHRPAGHDPDWQACDYEKGGHEEVGNGNGVQRPVRASRRTSPPAGPGDSHWEGRELAAEQRSPRKAERDQAAEPKIAGWRASGKRRRISHSLSLCTSSADVSEEPILPSPRCMPTHHANQGSWEMPFSPACMPSHQGPVQPEIPGLKRHSSGLLRASSGGLKSRGHSSPQTVGPGRQGACRPSNRGVVAKASGSSLQRKNSSPPAMQTVQKDQAIKPANSGNPLLDLLSAADIVESPRAGHAPIAATQCKRDADPSSHEGRHRRTPELASPFADEVEEGQIQPSYQAASEVARPVPRRARSSLTASLS</sequence>
<evidence type="ECO:0000313" key="2">
    <source>
        <dbReference type="EMBL" id="KAK9843045.1"/>
    </source>
</evidence>
<feature type="region of interest" description="Disordered" evidence="1">
    <location>
        <begin position="888"/>
        <end position="907"/>
    </location>
</feature>
<feature type="region of interest" description="Disordered" evidence="1">
    <location>
        <begin position="1457"/>
        <end position="1598"/>
    </location>
</feature>
<dbReference type="Proteomes" id="UP001438707">
    <property type="component" value="Unassembled WGS sequence"/>
</dbReference>
<feature type="region of interest" description="Disordered" evidence="1">
    <location>
        <begin position="920"/>
        <end position="1040"/>
    </location>
</feature>
<feature type="region of interest" description="Disordered" evidence="1">
    <location>
        <begin position="1055"/>
        <end position="1107"/>
    </location>
</feature>
<feature type="compositionally biased region" description="Basic and acidic residues" evidence="1">
    <location>
        <begin position="950"/>
        <end position="976"/>
    </location>
</feature>
<proteinExistence type="predicted"/>
<comment type="caution">
    <text evidence="2">The sequence shown here is derived from an EMBL/GenBank/DDBJ whole genome shotgun (WGS) entry which is preliminary data.</text>
</comment>
<feature type="compositionally biased region" description="Low complexity" evidence="1">
    <location>
        <begin position="1659"/>
        <end position="1669"/>
    </location>
</feature>
<feature type="compositionally biased region" description="Polar residues" evidence="1">
    <location>
        <begin position="715"/>
        <end position="734"/>
    </location>
</feature>
<feature type="compositionally biased region" description="Basic and acidic residues" evidence="1">
    <location>
        <begin position="1757"/>
        <end position="1767"/>
    </location>
</feature>
<feature type="region of interest" description="Disordered" evidence="1">
    <location>
        <begin position="312"/>
        <end position="349"/>
    </location>
</feature>
<feature type="compositionally biased region" description="Polar residues" evidence="1">
    <location>
        <begin position="1066"/>
        <end position="1083"/>
    </location>
</feature>
<feature type="compositionally biased region" description="Polar residues" evidence="1">
    <location>
        <begin position="334"/>
        <end position="349"/>
    </location>
</feature>
<feature type="compositionally biased region" description="Basic and acidic residues" evidence="1">
    <location>
        <begin position="1505"/>
        <end position="1532"/>
    </location>
</feature>
<feature type="compositionally biased region" description="Low complexity" evidence="1">
    <location>
        <begin position="1026"/>
        <end position="1040"/>
    </location>
</feature>
<name>A0AAW1S9D3_9CHLO</name>
<organism evidence="2 3">
    <name type="scientific">Apatococcus lobatus</name>
    <dbReference type="NCBI Taxonomy" id="904363"/>
    <lineage>
        <taxon>Eukaryota</taxon>
        <taxon>Viridiplantae</taxon>
        <taxon>Chlorophyta</taxon>
        <taxon>core chlorophytes</taxon>
        <taxon>Trebouxiophyceae</taxon>
        <taxon>Chlorellales</taxon>
        <taxon>Chlorellaceae</taxon>
        <taxon>Apatococcus</taxon>
    </lineage>
</organism>
<keyword evidence="3" id="KW-1185">Reference proteome</keyword>
<evidence type="ECO:0000256" key="1">
    <source>
        <dbReference type="SAM" id="MobiDB-lite"/>
    </source>
</evidence>
<accession>A0AAW1S9D3</accession>
<feature type="compositionally biased region" description="Polar residues" evidence="1">
    <location>
        <begin position="1700"/>
        <end position="1719"/>
    </location>
</feature>
<reference evidence="2 3" key="1">
    <citation type="journal article" date="2024" name="Nat. Commun.">
        <title>Phylogenomics reveals the evolutionary origins of lichenization in chlorophyte algae.</title>
        <authorList>
            <person name="Puginier C."/>
            <person name="Libourel C."/>
            <person name="Otte J."/>
            <person name="Skaloud P."/>
            <person name="Haon M."/>
            <person name="Grisel S."/>
            <person name="Petersen M."/>
            <person name="Berrin J.G."/>
            <person name="Delaux P.M."/>
            <person name="Dal Grande F."/>
            <person name="Keller J."/>
        </authorList>
    </citation>
    <scope>NUCLEOTIDE SEQUENCE [LARGE SCALE GENOMIC DNA]</scope>
    <source>
        <strain evidence="2 3">SAG 2145</strain>
    </source>
</reference>
<feature type="region of interest" description="Disordered" evidence="1">
    <location>
        <begin position="1190"/>
        <end position="1248"/>
    </location>
</feature>
<feature type="compositionally biased region" description="Polar residues" evidence="1">
    <location>
        <begin position="920"/>
        <end position="945"/>
    </location>
</feature>
<protein>
    <submittedName>
        <fullName evidence="2">Uncharacterized protein</fullName>
    </submittedName>
</protein>
<feature type="compositionally biased region" description="Polar residues" evidence="1">
    <location>
        <begin position="888"/>
        <end position="899"/>
    </location>
</feature>
<feature type="region of interest" description="Disordered" evidence="1">
    <location>
        <begin position="1749"/>
        <end position="1816"/>
    </location>
</feature>
<feature type="compositionally biased region" description="Basic and acidic residues" evidence="1">
    <location>
        <begin position="1557"/>
        <end position="1580"/>
    </location>
</feature>
<feature type="region of interest" description="Disordered" evidence="1">
    <location>
        <begin position="1361"/>
        <end position="1405"/>
    </location>
</feature>
<evidence type="ECO:0000313" key="3">
    <source>
        <dbReference type="Proteomes" id="UP001438707"/>
    </source>
</evidence>
<feature type="region of interest" description="Disordered" evidence="1">
    <location>
        <begin position="1638"/>
        <end position="1728"/>
    </location>
</feature>
<feature type="compositionally biased region" description="Low complexity" evidence="1">
    <location>
        <begin position="697"/>
        <end position="713"/>
    </location>
</feature>
<feature type="compositionally biased region" description="Polar residues" evidence="1">
    <location>
        <begin position="1365"/>
        <end position="1376"/>
    </location>
</feature>